<sequence>MVRRRRPQNRAHHHLLLAAPVQRLHRRLERAVLDHLHPLPALAHHRRQPLEALLEALVLPLVLVPPLPKALVPGAPARQHLELHQLEEEQAEQEGQAPLGHPRRATWAHPLLLGTRTPNAHGLLGS</sequence>
<gene>
    <name evidence="2" type="ORF">PG999_007832</name>
</gene>
<protein>
    <submittedName>
        <fullName evidence="2">Uncharacterized protein</fullName>
    </submittedName>
</protein>
<name>A0AAW0QMQ3_9PEZI</name>
<reference evidence="2 3" key="1">
    <citation type="submission" date="2023-01" db="EMBL/GenBank/DDBJ databases">
        <title>Analysis of 21 Apiospora genomes using comparative genomics revels a genus with tremendous synthesis potential of carbohydrate active enzymes and secondary metabolites.</title>
        <authorList>
            <person name="Sorensen T."/>
        </authorList>
    </citation>
    <scope>NUCLEOTIDE SEQUENCE [LARGE SCALE GENOMIC DNA]</scope>
    <source>
        <strain evidence="2 3">CBS 117206</strain>
    </source>
</reference>
<evidence type="ECO:0000256" key="1">
    <source>
        <dbReference type="SAM" id="MobiDB-lite"/>
    </source>
</evidence>
<accession>A0AAW0QMQ3</accession>
<dbReference type="Proteomes" id="UP001392437">
    <property type="component" value="Unassembled WGS sequence"/>
</dbReference>
<keyword evidence="3" id="KW-1185">Reference proteome</keyword>
<comment type="caution">
    <text evidence="2">The sequence shown here is derived from an EMBL/GenBank/DDBJ whole genome shotgun (WGS) entry which is preliminary data.</text>
</comment>
<organism evidence="2 3">
    <name type="scientific">Apiospora kogelbergensis</name>
    <dbReference type="NCBI Taxonomy" id="1337665"/>
    <lineage>
        <taxon>Eukaryota</taxon>
        <taxon>Fungi</taxon>
        <taxon>Dikarya</taxon>
        <taxon>Ascomycota</taxon>
        <taxon>Pezizomycotina</taxon>
        <taxon>Sordariomycetes</taxon>
        <taxon>Xylariomycetidae</taxon>
        <taxon>Amphisphaeriales</taxon>
        <taxon>Apiosporaceae</taxon>
        <taxon>Apiospora</taxon>
    </lineage>
</organism>
<feature type="region of interest" description="Disordered" evidence="1">
    <location>
        <begin position="84"/>
        <end position="103"/>
    </location>
</feature>
<dbReference type="AlphaFoldDB" id="A0AAW0QMQ3"/>
<proteinExistence type="predicted"/>
<dbReference type="EMBL" id="JAQQWP010000007">
    <property type="protein sequence ID" value="KAK8109695.1"/>
    <property type="molecule type" value="Genomic_DNA"/>
</dbReference>
<evidence type="ECO:0000313" key="2">
    <source>
        <dbReference type="EMBL" id="KAK8109695.1"/>
    </source>
</evidence>
<evidence type="ECO:0000313" key="3">
    <source>
        <dbReference type="Proteomes" id="UP001392437"/>
    </source>
</evidence>